<proteinExistence type="predicted"/>
<keyword evidence="1" id="KW-0812">Transmembrane</keyword>
<accession>A0AAW1S757</accession>
<comment type="caution">
    <text evidence="2">The sequence shown here is derived from an EMBL/GenBank/DDBJ whole genome shotgun (WGS) entry which is preliminary data.</text>
</comment>
<evidence type="ECO:0000313" key="2">
    <source>
        <dbReference type="EMBL" id="KAK9842205.1"/>
    </source>
</evidence>
<name>A0AAW1S757_9CHLO</name>
<keyword evidence="3" id="KW-1185">Reference proteome</keyword>
<protein>
    <recommendedName>
        <fullName evidence="4">DUF3593 domain-containing protein</fullName>
    </recommendedName>
</protein>
<organism evidence="2 3">
    <name type="scientific">Elliptochloris bilobata</name>
    <dbReference type="NCBI Taxonomy" id="381761"/>
    <lineage>
        <taxon>Eukaryota</taxon>
        <taxon>Viridiplantae</taxon>
        <taxon>Chlorophyta</taxon>
        <taxon>core chlorophytes</taxon>
        <taxon>Trebouxiophyceae</taxon>
        <taxon>Trebouxiophyceae incertae sedis</taxon>
        <taxon>Elliptochloris clade</taxon>
        <taxon>Elliptochloris</taxon>
    </lineage>
</organism>
<dbReference type="InterPro" id="IPR021995">
    <property type="entry name" value="DUF3593"/>
</dbReference>
<keyword evidence="1" id="KW-1133">Transmembrane helix</keyword>
<dbReference type="PANTHER" id="PTHR35473:SF3">
    <property type="entry name" value="1-ACYL-SN-GLYCEROL-3-PHOSPHATE ACYLTRANSFERASE"/>
    <property type="match status" value="1"/>
</dbReference>
<dbReference type="Pfam" id="PF12159">
    <property type="entry name" value="DUF3593"/>
    <property type="match status" value="1"/>
</dbReference>
<sequence length="105" mass="11475">MDLDAQSLAANLFAGSIVPYAAFLYFLQRSRLAPPLATFGFYFLLVFVFGTIPAGIYAKTHYNSILANVDYLHGSAESLLTVTNLLIVLGLRSGIRRAEDSSAER</sequence>
<dbReference type="AlphaFoldDB" id="A0AAW1S757"/>
<reference evidence="2 3" key="1">
    <citation type="journal article" date="2024" name="Nat. Commun.">
        <title>Phylogenomics reveals the evolutionary origins of lichenization in chlorophyte algae.</title>
        <authorList>
            <person name="Puginier C."/>
            <person name="Libourel C."/>
            <person name="Otte J."/>
            <person name="Skaloud P."/>
            <person name="Haon M."/>
            <person name="Grisel S."/>
            <person name="Petersen M."/>
            <person name="Berrin J.G."/>
            <person name="Delaux P.M."/>
            <person name="Dal Grande F."/>
            <person name="Keller J."/>
        </authorList>
    </citation>
    <scope>NUCLEOTIDE SEQUENCE [LARGE SCALE GENOMIC DNA]</scope>
    <source>
        <strain evidence="2 3">SAG 245.80</strain>
    </source>
</reference>
<feature type="transmembrane region" description="Helical" evidence="1">
    <location>
        <begin position="39"/>
        <end position="58"/>
    </location>
</feature>
<feature type="transmembrane region" description="Helical" evidence="1">
    <location>
        <begin position="6"/>
        <end position="27"/>
    </location>
</feature>
<dbReference type="Proteomes" id="UP001445335">
    <property type="component" value="Unassembled WGS sequence"/>
</dbReference>
<dbReference type="EMBL" id="JALJOU010000008">
    <property type="protein sequence ID" value="KAK9842205.1"/>
    <property type="molecule type" value="Genomic_DNA"/>
</dbReference>
<evidence type="ECO:0008006" key="4">
    <source>
        <dbReference type="Google" id="ProtNLM"/>
    </source>
</evidence>
<evidence type="ECO:0000313" key="3">
    <source>
        <dbReference type="Proteomes" id="UP001445335"/>
    </source>
</evidence>
<keyword evidence="1" id="KW-0472">Membrane</keyword>
<feature type="transmembrane region" description="Helical" evidence="1">
    <location>
        <begin position="78"/>
        <end position="95"/>
    </location>
</feature>
<dbReference type="PANTHER" id="PTHR35473">
    <property type="entry name" value="1-ACYL-SN-GLYCEROL-3-PHOSPHATE ACYLTRANSFERASE"/>
    <property type="match status" value="1"/>
</dbReference>
<evidence type="ECO:0000256" key="1">
    <source>
        <dbReference type="SAM" id="Phobius"/>
    </source>
</evidence>
<gene>
    <name evidence="2" type="ORF">WJX81_000492</name>
</gene>